<dbReference type="PANTHER" id="PTHR38674:SF1">
    <property type="entry name" value="ALKANE 1-MONOOXYGENASE 1"/>
    <property type="match status" value="1"/>
</dbReference>
<evidence type="ECO:0000256" key="9">
    <source>
        <dbReference type="ARBA" id="ARBA00023004"/>
    </source>
</evidence>
<evidence type="ECO:0000256" key="3">
    <source>
        <dbReference type="ARBA" id="ARBA00022475"/>
    </source>
</evidence>
<evidence type="ECO:0000256" key="10">
    <source>
        <dbReference type="ARBA" id="ARBA00023033"/>
    </source>
</evidence>
<keyword evidence="4" id="KW-0997">Cell inner membrane</keyword>
<feature type="transmembrane region" description="Helical" evidence="12">
    <location>
        <begin position="82"/>
        <end position="103"/>
    </location>
</feature>
<organism evidence="14 15">
    <name type="scientific">Paramecium primaurelia</name>
    <dbReference type="NCBI Taxonomy" id="5886"/>
    <lineage>
        <taxon>Eukaryota</taxon>
        <taxon>Sar</taxon>
        <taxon>Alveolata</taxon>
        <taxon>Ciliophora</taxon>
        <taxon>Intramacronucleata</taxon>
        <taxon>Oligohymenophorea</taxon>
        <taxon>Peniculida</taxon>
        <taxon>Parameciidae</taxon>
        <taxon>Paramecium</taxon>
    </lineage>
</organism>
<dbReference type="EMBL" id="CAJJDM010000169">
    <property type="protein sequence ID" value="CAD8115111.1"/>
    <property type="molecule type" value="Genomic_DNA"/>
</dbReference>
<evidence type="ECO:0000256" key="11">
    <source>
        <dbReference type="ARBA" id="ARBA00023136"/>
    </source>
</evidence>
<feature type="transmembrane region" description="Helical" evidence="12">
    <location>
        <begin position="44"/>
        <end position="61"/>
    </location>
</feature>
<dbReference type="OMA" id="WHWSNDV"/>
<keyword evidence="9" id="KW-0408">Iron</keyword>
<keyword evidence="5 12" id="KW-0812">Transmembrane</keyword>
<protein>
    <recommendedName>
        <fullName evidence="13">Fatty acid desaturase domain-containing protein</fullName>
    </recommendedName>
</protein>
<keyword evidence="3" id="KW-1003">Cell membrane</keyword>
<dbReference type="GO" id="GO:0046872">
    <property type="term" value="F:metal ion binding"/>
    <property type="evidence" value="ECO:0007669"/>
    <property type="project" value="UniProtKB-KW"/>
</dbReference>
<evidence type="ECO:0000256" key="5">
    <source>
        <dbReference type="ARBA" id="ARBA00022692"/>
    </source>
</evidence>
<comment type="caution">
    <text evidence="14">The sequence shown here is derived from an EMBL/GenBank/DDBJ whole genome shotgun (WGS) entry which is preliminary data.</text>
</comment>
<dbReference type="GO" id="GO:0006629">
    <property type="term" value="P:lipid metabolic process"/>
    <property type="evidence" value="ECO:0007669"/>
    <property type="project" value="InterPro"/>
</dbReference>
<keyword evidence="6" id="KW-0479">Metal-binding</keyword>
<dbReference type="InterPro" id="IPR033885">
    <property type="entry name" value="AlkB/XylM"/>
</dbReference>
<name>A0A8S1QJ79_PARPR</name>
<dbReference type="AlphaFoldDB" id="A0A8S1QJ79"/>
<feature type="domain" description="Fatty acid desaturase" evidence="13">
    <location>
        <begin position="116"/>
        <end position="319"/>
    </location>
</feature>
<dbReference type="CDD" id="cd03512">
    <property type="entry name" value="Alkane-hydroxylase"/>
    <property type="match status" value="1"/>
</dbReference>
<evidence type="ECO:0000256" key="7">
    <source>
        <dbReference type="ARBA" id="ARBA00022989"/>
    </source>
</evidence>
<dbReference type="InterPro" id="IPR005804">
    <property type="entry name" value="FA_desaturase_dom"/>
</dbReference>
<dbReference type="Proteomes" id="UP000688137">
    <property type="component" value="Unassembled WGS sequence"/>
</dbReference>
<comment type="subcellular location">
    <subcellularLocation>
        <location evidence="1">Cell inner membrane</location>
        <topology evidence="1">Multi-pass membrane protein</topology>
    </subcellularLocation>
</comment>
<evidence type="ECO:0000313" key="14">
    <source>
        <dbReference type="EMBL" id="CAD8115111.1"/>
    </source>
</evidence>
<dbReference type="Pfam" id="PF00487">
    <property type="entry name" value="FA_desaturase"/>
    <property type="match status" value="1"/>
</dbReference>
<evidence type="ECO:0000256" key="12">
    <source>
        <dbReference type="SAM" id="Phobius"/>
    </source>
</evidence>
<evidence type="ECO:0000313" key="15">
    <source>
        <dbReference type="Proteomes" id="UP000688137"/>
    </source>
</evidence>
<evidence type="ECO:0000256" key="2">
    <source>
        <dbReference type="ARBA" id="ARBA00010823"/>
    </source>
</evidence>
<evidence type="ECO:0000256" key="8">
    <source>
        <dbReference type="ARBA" id="ARBA00023002"/>
    </source>
</evidence>
<accession>A0A8S1QJ79</accession>
<gene>
    <name evidence="14" type="ORF">PPRIM_AZ9-3.1.T1620114</name>
</gene>
<feature type="transmembrane region" description="Helical" evidence="12">
    <location>
        <begin position="221"/>
        <end position="239"/>
    </location>
</feature>
<comment type="similarity">
    <text evidence="2">Belongs to the fatty acid desaturase type 1 family. AlkB subfamily.</text>
</comment>
<keyword evidence="7 12" id="KW-1133">Transmembrane helix</keyword>
<evidence type="ECO:0000256" key="4">
    <source>
        <dbReference type="ARBA" id="ARBA00022519"/>
    </source>
</evidence>
<sequence>MINSKIKIFNDDSLLFSSYQYYTVPFLYTMAMILISYFENAWIAIWIVYTLIPFLDEFFSLDLRNPTKDEQMKLESEMKFKLPLYVCVIFDWISLVWMINFLLNNEIQLFNKLGIIFLCGNLAASNINIAHELFHKDNLLDKLLGTVTLARNLYTHFAIEHLHGHHRHVATPKDPASSLKGQKIWHFLPQTIIGSYLSAWNYEADLMQKKYGSVIRIQNRMIWYTISYFIIPCIFYYYFGFLGCAYFLGTVINSVVYLETINYIEHYGLSRKEIEPGKYEKVDIRHSWNAPHRLSNYLLFKLQRHSDHHENPYKSYQTLCSYDESPQLPHGYTVCILLAWVPNLWFEIMDLQLKNWEQHKKNVTSEQVHQKMLNFIFKIGIVTTTLATASIAL</sequence>
<keyword evidence="11 12" id="KW-0472">Membrane</keyword>
<evidence type="ECO:0000256" key="6">
    <source>
        <dbReference type="ARBA" id="ARBA00022723"/>
    </source>
</evidence>
<keyword evidence="8" id="KW-0560">Oxidoreductase</keyword>
<proteinExistence type="inferred from homology"/>
<evidence type="ECO:0000256" key="1">
    <source>
        <dbReference type="ARBA" id="ARBA00004429"/>
    </source>
</evidence>
<keyword evidence="10" id="KW-0503">Monooxygenase</keyword>
<keyword evidence="15" id="KW-1185">Reference proteome</keyword>
<dbReference type="GO" id="GO:0005886">
    <property type="term" value="C:plasma membrane"/>
    <property type="evidence" value="ECO:0007669"/>
    <property type="project" value="UniProtKB-SubCell"/>
</dbReference>
<dbReference type="PANTHER" id="PTHR38674">
    <property type="entry name" value="ALKANE 1-MONOOXYGENASE 1"/>
    <property type="match status" value="1"/>
</dbReference>
<reference evidence="14" key="1">
    <citation type="submission" date="2021-01" db="EMBL/GenBank/DDBJ databases">
        <authorList>
            <consortium name="Genoscope - CEA"/>
            <person name="William W."/>
        </authorList>
    </citation>
    <scope>NUCLEOTIDE SEQUENCE</scope>
</reference>
<dbReference type="GO" id="GO:0004497">
    <property type="term" value="F:monooxygenase activity"/>
    <property type="evidence" value="ECO:0007669"/>
    <property type="project" value="UniProtKB-KW"/>
</dbReference>
<evidence type="ECO:0000259" key="13">
    <source>
        <dbReference type="Pfam" id="PF00487"/>
    </source>
</evidence>